<keyword evidence="1" id="KW-0472">Membrane</keyword>
<evidence type="ECO:0000313" key="3">
    <source>
        <dbReference type="Proteomes" id="UP000011864"/>
    </source>
</evidence>
<accession>K6YZ53</accession>
<reference evidence="2 3" key="1">
    <citation type="journal article" date="2013" name="Genome Announc.">
        <title>Complete Genome Sequence of Glaciecola psychrophila Strain 170T.</title>
        <authorList>
            <person name="Yin J."/>
            <person name="Chen J."/>
            <person name="Liu G."/>
            <person name="Yu Y."/>
            <person name="Song L."/>
            <person name="Wang X."/>
            <person name="Qu X."/>
        </authorList>
    </citation>
    <scope>NUCLEOTIDE SEQUENCE [LARGE SCALE GENOMIC DNA]</scope>
    <source>
        <strain evidence="2 3">170</strain>
    </source>
</reference>
<evidence type="ECO:0000256" key="1">
    <source>
        <dbReference type="SAM" id="Phobius"/>
    </source>
</evidence>
<sequence length="39" mass="4531">MLTPVEMVNNEFAGYLTIKKRLVAAFLLLNLLVLIFKHR</sequence>
<dbReference type="STRING" id="1129794.C427_3251"/>
<dbReference type="HOGENOM" id="CLU_3314114_0_0_6"/>
<organism evidence="2 3">
    <name type="scientific">Paraglaciecola psychrophila 170</name>
    <dbReference type="NCBI Taxonomy" id="1129794"/>
    <lineage>
        <taxon>Bacteria</taxon>
        <taxon>Pseudomonadati</taxon>
        <taxon>Pseudomonadota</taxon>
        <taxon>Gammaproteobacteria</taxon>
        <taxon>Alteromonadales</taxon>
        <taxon>Alteromonadaceae</taxon>
        <taxon>Paraglaciecola</taxon>
    </lineage>
</organism>
<dbReference type="AlphaFoldDB" id="K6YZ53"/>
<dbReference type="Proteomes" id="UP000011864">
    <property type="component" value="Chromosome"/>
</dbReference>
<evidence type="ECO:0000313" key="2">
    <source>
        <dbReference type="EMBL" id="AGH45360.1"/>
    </source>
</evidence>
<dbReference type="KEGG" id="gps:C427_3251"/>
<keyword evidence="1" id="KW-1133">Transmembrane helix</keyword>
<keyword evidence="3" id="KW-1185">Reference proteome</keyword>
<proteinExistence type="predicted"/>
<name>K6YZ53_9ALTE</name>
<feature type="transmembrane region" description="Helical" evidence="1">
    <location>
        <begin position="12"/>
        <end position="36"/>
    </location>
</feature>
<gene>
    <name evidence="2" type="ORF">C427_3251</name>
</gene>
<dbReference type="EMBL" id="CP003837">
    <property type="protein sequence ID" value="AGH45360.1"/>
    <property type="molecule type" value="Genomic_DNA"/>
</dbReference>
<protein>
    <submittedName>
        <fullName evidence="2">Uncharacterized protein</fullName>
    </submittedName>
</protein>
<keyword evidence="1" id="KW-0812">Transmembrane</keyword>